<evidence type="ECO:0000313" key="6">
    <source>
        <dbReference type="Proteomes" id="UP001497392"/>
    </source>
</evidence>
<dbReference type="Proteomes" id="UP001497392">
    <property type="component" value="Unassembled WGS sequence"/>
</dbReference>
<comment type="subcellular location">
    <subcellularLocation>
        <location evidence="1">Membrane</location>
    </subcellularLocation>
</comment>
<gene>
    <name evidence="5" type="primary">g6290</name>
    <name evidence="5" type="ORF">VP750_LOCUS5390</name>
</gene>
<dbReference type="SUPFAM" id="SSF161084">
    <property type="entry name" value="MAPEG domain-like"/>
    <property type="match status" value="1"/>
</dbReference>
<keyword evidence="3" id="KW-1133">Transmembrane helix</keyword>
<evidence type="ECO:0000313" key="5">
    <source>
        <dbReference type="EMBL" id="CAL5223731.1"/>
    </source>
</evidence>
<evidence type="ECO:0000256" key="4">
    <source>
        <dbReference type="ARBA" id="ARBA00023136"/>
    </source>
</evidence>
<name>A0ABP1FXI6_9CHLO</name>
<reference evidence="5 6" key="1">
    <citation type="submission" date="2024-06" db="EMBL/GenBank/DDBJ databases">
        <authorList>
            <person name="Kraege A."/>
            <person name="Thomma B."/>
        </authorList>
    </citation>
    <scope>NUCLEOTIDE SEQUENCE [LARGE SCALE GENOMIC DNA]</scope>
</reference>
<dbReference type="Pfam" id="PF01124">
    <property type="entry name" value="MAPEG"/>
    <property type="match status" value="1"/>
</dbReference>
<keyword evidence="4" id="KW-0472">Membrane</keyword>
<protein>
    <submittedName>
        <fullName evidence="5">G6290 protein</fullName>
    </submittedName>
</protein>
<dbReference type="Gene3D" id="1.20.120.550">
    <property type="entry name" value="Membrane associated eicosanoid/glutathione metabolism-like domain"/>
    <property type="match status" value="1"/>
</dbReference>
<keyword evidence="2" id="KW-0812">Transmembrane</keyword>
<sequence length="104" mass="11170">MKVPYGDGGQRLLKKRISAHSNASEYMPLLLLLIALLEAGEGTSAGILHLYGLLTFVGRVLHAYTVALDGTSIRGRVIGMILTVSSLTFTSAHLLCKALYAQLQ</sequence>
<keyword evidence="6" id="KW-1185">Reference proteome</keyword>
<evidence type="ECO:0000256" key="1">
    <source>
        <dbReference type="ARBA" id="ARBA00004370"/>
    </source>
</evidence>
<dbReference type="EMBL" id="CAXHTA020000009">
    <property type="protein sequence ID" value="CAL5223731.1"/>
    <property type="molecule type" value="Genomic_DNA"/>
</dbReference>
<accession>A0ABP1FXI6</accession>
<evidence type="ECO:0000256" key="3">
    <source>
        <dbReference type="ARBA" id="ARBA00022989"/>
    </source>
</evidence>
<comment type="caution">
    <text evidence="5">The sequence shown here is derived from an EMBL/GenBank/DDBJ whole genome shotgun (WGS) entry which is preliminary data.</text>
</comment>
<organism evidence="5 6">
    <name type="scientific">Coccomyxa viridis</name>
    <dbReference type="NCBI Taxonomy" id="1274662"/>
    <lineage>
        <taxon>Eukaryota</taxon>
        <taxon>Viridiplantae</taxon>
        <taxon>Chlorophyta</taxon>
        <taxon>core chlorophytes</taxon>
        <taxon>Trebouxiophyceae</taxon>
        <taxon>Trebouxiophyceae incertae sedis</taxon>
        <taxon>Coccomyxaceae</taxon>
        <taxon>Coccomyxa</taxon>
    </lineage>
</organism>
<dbReference type="PANTHER" id="PTHR35814:SF1">
    <property type="entry name" value="GLUTATHIONE S-TRANSFERASE-RELATED"/>
    <property type="match status" value="1"/>
</dbReference>
<evidence type="ECO:0000256" key="2">
    <source>
        <dbReference type="ARBA" id="ARBA00022692"/>
    </source>
</evidence>
<dbReference type="InterPro" id="IPR023352">
    <property type="entry name" value="MAPEG-like_dom_sf"/>
</dbReference>
<dbReference type="PANTHER" id="PTHR35814">
    <property type="match status" value="1"/>
</dbReference>
<dbReference type="InterPro" id="IPR001129">
    <property type="entry name" value="Membr-assoc_MAPEG"/>
</dbReference>
<proteinExistence type="predicted"/>